<keyword evidence="2" id="KW-1185">Reference proteome</keyword>
<accession>A0ACB8UMG0</accession>
<dbReference type="Proteomes" id="UP001055072">
    <property type="component" value="Unassembled WGS sequence"/>
</dbReference>
<protein>
    <submittedName>
        <fullName evidence="1">Carbonic anhydrase</fullName>
    </submittedName>
</protein>
<dbReference type="EMBL" id="MU274900">
    <property type="protein sequence ID" value="KAI0095282.1"/>
    <property type="molecule type" value="Genomic_DNA"/>
</dbReference>
<gene>
    <name evidence="1" type="ORF">BDY19DRAFT_917109</name>
</gene>
<name>A0ACB8UMG0_9APHY</name>
<proteinExistence type="predicted"/>
<reference evidence="1" key="1">
    <citation type="journal article" date="2021" name="Environ. Microbiol.">
        <title>Gene family expansions and transcriptome signatures uncover fungal adaptations to wood decay.</title>
        <authorList>
            <person name="Hage H."/>
            <person name="Miyauchi S."/>
            <person name="Viragh M."/>
            <person name="Drula E."/>
            <person name="Min B."/>
            <person name="Chaduli D."/>
            <person name="Navarro D."/>
            <person name="Favel A."/>
            <person name="Norest M."/>
            <person name="Lesage-Meessen L."/>
            <person name="Balint B."/>
            <person name="Merenyi Z."/>
            <person name="de Eugenio L."/>
            <person name="Morin E."/>
            <person name="Martinez A.T."/>
            <person name="Baldrian P."/>
            <person name="Stursova M."/>
            <person name="Martinez M.J."/>
            <person name="Novotny C."/>
            <person name="Magnuson J.K."/>
            <person name="Spatafora J.W."/>
            <person name="Maurice S."/>
            <person name="Pangilinan J."/>
            <person name="Andreopoulos W."/>
            <person name="LaButti K."/>
            <person name="Hundley H."/>
            <person name="Na H."/>
            <person name="Kuo A."/>
            <person name="Barry K."/>
            <person name="Lipzen A."/>
            <person name="Henrissat B."/>
            <person name="Riley R."/>
            <person name="Ahrendt S."/>
            <person name="Nagy L.G."/>
            <person name="Grigoriev I.V."/>
            <person name="Martin F."/>
            <person name="Rosso M.N."/>
        </authorList>
    </citation>
    <scope>NUCLEOTIDE SEQUENCE</scope>
    <source>
        <strain evidence="1">CBS 384.51</strain>
    </source>
</reference>
<evidence type="ECO:0000313" key="2">
    <source>
        <dbReference type="Proteomes" id="UP001055072"/>
    </source>
</evidence>
<comment type="caution">
    <text evidence="1">The sequence shown here is derived from an EMBL/GenBank/DDBJ whole genome shotgun (WGS) entry which is preliminary data.</text>
</comment>
<sequence length="210" mass="22935">MPQADTSKGAEEPHSHGHSCGIHSYLNANRTLSSSTQAATSMPVHKDFVAKNTPYVETFGEKAALPLKPGKKLAIVTCMDARINVYAELGIDEGDAHIIRNAGGSAKDALRSIIISQRLLGTREIAVFHHTDCGMLTFTTPELRTIVKSSTDDPSVAQAVDKIEFLEFSELEQSVKEDVKYLKENPLVLPETEVTGWVYEVGTGKVRRVV</sequence>
<organism evidence="1 2">
    <name type="scientific">Irpex rosettiformis</name>
    <dbReference type="NCBI Taxonomy" id="378272"/>
    <lineage>
        <taxon>Eukaryota</taxon>
        <taxon>Fungi</taxon>
        <taxon>Dikarya</taxon>
        <taxon>Basidiomycota</taxon>
        <taxon>Agaricomycotina</taxon>
        <taxon>Agaricomycetes</taxon>
        <taxon>Polyporales</taxon>
        <taxon>Irpicaceae</taxon>
        <taxon>Irpex</taxon>
    </lineage>
</organism>
<evidence type="ECO:0000313" key="1">
    <source>
        <dbReference type="EMBL" id="KAI0095282.1"/>
    </source>
</evidence>